<evidence type="ECO:0000313" key="2">
    <source>
        <dbReference type="EMBL" id="PWQ94097.1"/>
    </source>
</evidence>
<organism evidence="2 3">
    <name type="scientific">Leucothrix arctica</name>
    <dbReference type="NCBI Taxonomy" id="1481894"/>
    <lineage>
        <taxon>Bacteria</taxon>
        <taxon>Pseudomonadati</taxon>
        <taxon>Pseudomonadota</taxon>
        <taxon>Gammaproteobacteria</taxon>
        <taxon>Thiotrichales</taxon>
        <taxon>Thiotrichaceae</taxon>
        <taxon>Leucothrix</taxon>
    </lineage>
</organism>
<feature type="domain" description="Transposase InsH N-terminal" evidence="1">
    <location>
        <begin position="3"/>
        <end position="71"/>
    </location>
</feature>
<dbReference type="Proteomes" id="UP000245506">
    <property type="component" value="Unassembled WGS sequence"/>
</dbReference>
<dbReference type="OrthoDB" id="5625049at2"/>
<comment type="caution">
    <text evidence="2">The sequence shown here is derived from an EMBL/GenBank/DDBJ whole genome shotgun (WGS) entry which is preliminary data.</text>
</comment>
<reference evidence="2 3" key="1">
    <citation type="submission" date="2018-05" db="EMBL/GenBank/DDBJ databases">
        <title>Leucothrix arctica sp. nov., isolated from Arctic seawater.</title>
        <authorList>
            <person name="Choi A."/>
            <person name="Baek K."/>
        </authorList>
    </citation>
    <scope>NUCLEOTIDE SEQUENCE [LARGE SCALE GENOMIC DNA]</scope>
    <source>
        <strain evidence="2 3">IMCC9719</strain>
    </source>
</reference>
<dbReference type="Pfam" id="PF05598">
    <property type="entry name" value="DUF772"/>
    <property type="match status" value="1"/>
</dbReference>
<evidence type="ECO:0000313" key="3">
    <source>
        <dbReference type="Proteomes" id="UP000245506"/>
    </source>
</evidence>
<dbReference type="EMBL" id="QGKL01000041">
    <property type="protein sequence ID" value="PWQ94097.1"/>
    <property type="molecule type" value="Genomic_DNA"/>
</dbReference>
<sequence>MILDQNHQLYKFHQSVDWDYVASKLNRFSDNSEKNCFIAALFYLRTMQDCSSEEAIKQWGECPYWRYFCGGESAVAMKDFPYSPYLLDIWAREMDEEAVDVMVNALLRPALSKTLLH</sequence>
<accession>A0A317C722</accession>
<dbReference type="RefSeq" id="WP_109824692.1">
    <property type="nucleotide sequence ID" value="NZ_QGKL01000041.1"/>
</dbReference>
<proteinExistence type="predicted"/>
<dbReference type="InterPro" id="IPR008490">
    <property type="entry name" value="Transposase_InsH_N"/>
</dbReference>
<keyword evidence="3" id="KW-1185">Reference proteome</keyword>
<gene>
    <name evidence="2" type="ORF">DKT75_16285</name>
</gene>
<dbReference type="AlphaFoldDB" id="A0A317C722"/>
<name>A0A317C722_9GAMM</name>
<evidence type="ECO:0000259" key="1">
    <source>
        <dbReference type="Pfam" id="PF05598"/>
    </source>
</evidence>
<protein>
    <recommendedName>
        <fullName evidence="1">Transposase InsH N-terminal domain-containing protein</fullName>
    </recommendedName>
</protein>